<feature type="non-terminal residue" evidence="1">
    <location>
        <position position="54"/>
    </location>
</feature>
<dbReference type="EMBL" id="JACEGQ020000003">
    <property type="protein sequence ID" value="KAH8514343.1"/>
    <property type="molecule type" value="Genomic_DNA"/>
</dbReference>
<sequence length="54" mass="6067">MAVVKSAEETAHVFAYSSTDEYEGTGCQIWSRMKFGRSQYQGGKLYTSLNLNPK</sequence>
<keyword evidence="2" id="KW-1185">Reference proteome</keyword>
<name>A0A8T2ZA51_POPDE</name>
<proteinExistence type="predicted"/>
<evidence type="ECO:0000313" key="2">
    <source>
        <dbReference type="Proteomes" id="UP000807159"/>
    </source>
</evidence>
<dbReference type="Proteomes" id="UP000807159">
    <property type="component" value="Chromosome 3"/>
</dbReference>
<evidence type="ECO:0000313" key="1">
    <source>
        <dbReference type="EMBL" id="KAH8514343.1"/>
    </source>
</evidence>
<comment type="caution">
    <text evidence="1">The sequence shown here is derived from an EMBL/GenBank/DDBJ whole genome shotgun (WGS) entry which is preliminary data.</text>
</comment>
<organism evidence="1 2">
    <name type="scientific">Populus deltoides</name>
    <name type="common">Eastern poplar</name>
    <name type="synonym">Eastern cottonwood</name>
    <dbReference type="NCBI Taxonomy" id="3696"/>
    <lineage>
        <taxon>Eukaryota</taxon>
        <taxon>Viridiplantae</taxon>
        <taxon>Streptophyta</taxon>
        <taxon>Embryophyta</taxon>
        <taxon>Tracheophyta</taxon>
        <taxon>Spermatophyta</taxon>
        <taxon>Magnoliopsida</taxon>
        <taxon>eudicotyledons</taxon>
        <taxon>Gunneridae</taxon>
        <taxon>Pentapetalae</taxon>
        <taxon>rosids</taxon>
        <taxon>fabids</taxon>
        <taxon>Malpighiales</taxon>
        <taxon>Salicaceae</taxon>
        <taxon>Saliceae</taxon>
        <taxon>Populus</taxon>
    </lineage>
</organism>
<protein>
    <submittedName>
        <fullName evidence="1">Uncharacterized protein</fullName>
    </submittedName>
</protein>
<reference evidence="1" key="1">
    <citation type="journal article" date="2021" name="J. Hered.">
        <title>Genome Assembly of Salicaceae Populus deltoides (Eastern Cottonwood) I-69 Based on Nanopore Sequencing and Hi-C Technologies.</title>
        <authorList>
            <person name="Bai S."/>
            <person name="Wu H."/>
            <person name="Zhang J."/>
            <person name="Pan Z."/>
            <person name="Zhao W."/>
            <person name="Li Z."/>
            <person name="Tong C."/>
        </authorList>
    </citation>
    <scope>NUCLEOTIDE SEQUENCE</scope>
    <source>
        <tissue evidence="1">Leaf</tissue>
    </source>
</reference>
<dbReference type="AlphaFoldDB" id="A0A8T2ZA51"/>
<accession>A0A8T2ZA51</accession>
<gene>
    <name evidence="1" type="ORF">H0E87_007251</name>
</gene>